<dbReference type="InterPro" id="IPR015500">
    <property type="entry name" value="Peptidase_S8_subtilisin-rel"/>
</dbReference>
<dbReference type="Pfam" id="PF00082">
    <property type="entry name" value="Peptidase_S8"/>
    <property type="match status" value="1"/>
</dbReference>
<comment type="similarity">
    <text evidence="1 5">Belongs to the peptidase S8 family.</text>
</comment>
<evidence type="ECO:0000313" key="10">
    <source>
        <dbReference type="Proteomes" id="UP000037773"/>
    </source>
</evidence>
<keyword evidence="4 5" id="KW-0720">Serine protease</keyword>
<dbReference type="PANTHER" id="PTHR43806:SF11">
    <property type="entry name" value="CEREVISIN-RELATED"/>
    <property type="match status" value="1"/>
</dbReference>
<evidence type="ECO:0000256" key="7">
    <source>
        <dbReference type="SAM" id="SignalP"/>
    </source>
</evidence>
<dbReference type="InterPro" id="IPR050131">
    <property type="entry name" value="Peptidase_S8_subtilisin-like"/>
</dbReference>
<evidence type="ECO:0000256" key="4">
    <source>
        <dbReference type="ARBA" id="ARBA00022825"/>
    </source>
</evidence>
<sequence length="407" mass="40874">MHTMRRHTLRRSSMAALLTLLSTSTLAMGGTAQAGAVTREPVRLPAMPSRLADGAACTGGSEKVIDAVPQEQQDLQLARVRQFADGDGVTVAVVDTGVSLKAPTLKGRVTAIGEADDDCVGHGTFVAGLIAATTAEGSGFSGVAQQADILAVRGTDARGRATDTTVAAGIRAAVDAGAEVVQVSPALTRNSAKLRSAVAHAAAHDVLIVAAAVPDSPQSPASAAPPRDYWPAAEQGVLSVIDLGAQGSRPRGALTPRRADLAAPGDGVVGIGPTGRGHFVGSGASLAAGYVAGTAALIRSAHPELTAGETARRLTSTAYPAGVPRLDAYGAVTTVAAPSAAPAEAADDSEPVRLPTDEAGARATQRALVMVGAGAGLLVLMAWAAVIVPRGRARGWRPARDDASTTT</sequence>
<keyword evidence="7" id="KW-0732">Signal</keyword>
<feature type="domain" description="Peptidase S8/S53" evidence="8">
    <location>
        <begin position="86"/>
        <end position="325"/>
    </location>
</feature>
<dbReference type="AlphaFoldDB" id="A0A0M8QHX6"/>
<dbReference type="InterPro" id="IPR022398">
    <property type="entry name" value="Peptidase_S8_His-AS"/>
</dbReference>
<keyword evidence="2 5" id="KW-0645">Protease</keyword>
<dbReference type="SUPFAM" id="SSF52743">
    <property type="entry name" value="Subtilisin-like"/>
    <property type="match status" value="1"/>
</dbReference>
<proteinExistence type="inferred from homology"/>
<feature type="signal peptide" evidence="7">
    <location>
        <begin position="1"/>
        <end position="27"/>
    </location>
</feature>
<evidence type="ECO:0000313" key="9">
    <source>
        <dbReference type="EMBL" id="KOT37758.1"/>
    </source>
</evidence>
<dbReference type="PROSITE" id="PS51892">
    <property type="entry name" value="SUBTILASE"/>
    <property type="match status" value="1"/>
</dbReference>
<feature type="active site" description="Charge relay system" evidence="5">
    <location>
        <position position="285"/>
    </location>
</feature>
<evidence type="ECO:0000256" key="1">
    <source>
        <dbReference type="ARBA" id="ARBA00011073"/>
    </source>
</evidence>
<feature type="active site" description="Charge relay system" evidence="5">
    <location>
        <position position="122"/>
    </location>
</feature>
<evidence type="ECO:0000256" key="5">
    <source>
        <dbReference type="PROSITE-ProRule" id="PRU01240"/>
    </source>
</evidence>
<dbReference type="InterPro" id="IPR000209">
    <property type="entry name" value="Peptidase_S8/S53_dom"/>
</dbReference>
<dbReference type="PATRIC" id="fig|36816.3.peg.4143"/>
<dbReference type="Proteomes" id="UP000037773">
    <property type="component" value="Unassembled WGS sequence"/>
</dbReference>
<dbReference type="GO" id="GO:0006508">
    <property type="term" value="P:proteolysis"/>
    <property type="evidence" value="ECO:0007669"/>
    <property type="project" value="UniProtKB-KW"/>
</dbReference>
<evidence type="ECO:0000256" key="2">
    <source>
        <dbReference type="ARBA" id="ARBA00022670"/>
    </source>
</evidence>
<feature type="chain" id="PRO_5039158153" evidence="7">
    <location>
        <begin position="28"/>
        <end position="407"/>
    </location>
</feature>
<evidence type="ECO:0000256" key="3">
    <source>
        <dbReference type="ARBA" id="ARBA00022801"/>
    </source>
</evidence>
<keyword evidence="6" id="KW-1133">Transmembrane helix</keyword>
<dbReference type="PROSITE" id="PS00137">
    <property type="entry name" value="SUBTILASE_HIS"/>
    <property type="match status" value="1"/>
</dbReference>
<dbReference type="RefSeq" id="WP_030822834.1">
    <property type="nucleotide sequence ID" value="NZ_LGCN01000196.1"/>
</dbReference>
<dbReference type="EMBL" id="LGCN01000196">
    <property type="protein sequence ID" value="KOT37758.1"/>
    <property type="molecule type" value="Genomic_DNA"/>
</dbReference>
<feature type="transmembrane region" description="Helical" evidence="6">
    <location>
        <begin position="367"/>
        <end position="388"/>
    </location>
</feature>
<reference evidence="9 10" key="1">
    <citation type="submission" date="2015-07" db="EMBL/GenBank/DDBJ databases">
        <authorList>
            <person name="Noorani M."/>
        </authorList>
    </citation>
    <scope>NUCLEOTIDE SEQUENCE [LARGE SCALE GENOMIC DNA]</scope>
    <source>
        <strain evidence="9 10">NRRL B-24567</strain>
    </source>
</reference>
<keyword evidence="3 5" id="KW-0378">Hydrolase</keyword>
<organism evidence="9 10">
    <name type="scientific">Streptomyces caelestis</name>
    <dbReference type="NCBI Taxonomy" id="36816"/>
    <lineage>
        <taxon>Bacteria</taxon>
        <taxon>Bacillati</taxon>
        <taxon>Actinomycetota</taxon>
        <taxon>Actinomycetes</taxon>
        <taxon>Kitasatosporales</taxon>
        <taxon>Streptomycetaceae</taxon>
        <taxon>Streptomyces</taxon>
    </lineage>
</organism>
<keyword evidence="6" id="KW-0812">Transmembrane</keyword>
<name>A0A0M8QHX6_9ACTN</name>
<accession>A0A0M8QHX6</accession>
<feature type="active site" description="Charge relay system" evidence="5">
    <location>
        <position position="95"/>
    </location>
</feature>
<keyword evidence="6" id="KW-0472">Membrane</keyword>
<keyword evidence="10" id="KW-1185">Reference proteome</keyword>
<protein>
    <submittedName>
        <fullName evidence="9">Peptidase</fullName>
    </submittedName>
</protein>
<dbReference type="PRINTS" id="PR00723">
    <property type="entry name" value="SUBTILISIN"/>
</dbReference>
<gene>
    <name evidence="9" type="ORF">ADK41_19125</name>
</gene>
<evidence type="ECO:0000259" key="8">
    <source>
        <dbReference type="Pfam" id="PF00082"/>
    </source>
</evidence>
<dbReference type="GO" id="GO:0004252">
    <property type="term" value="F:serine-type endopeptidase activity"/>
    <property type="evidence" value="ECO:0007669"/>
    <property type="project" value="UniProtKB-UniRule"/>
</dbReference>
<dbReference type="PANTHER" id="PTHR43806">
    <property type="entry name" value="PEPTIDASE S8"/>
    <property type="match status" value="1"/>
</dbReference>
<dbReference type="OrthoDB" id="3871186at2"/>
<dbReference type="InterPro" id="IPR036852">
    <property type="entry name" value="Peptidase_S8/S53_dom_sf"/>
</dbReference>
<dbReference type="Gene3D" id="3.40.50.200">
    <property type="entry name" value="Peptidase S8/S53 domain"/>
    <property type="match status" value="1"/>
</dbReference>
<evidence type="ECO:0000256" key="6">
    <source>
        <dbReference type="SAM" id="Phobius"/>
    </source>
</evidence>
<comment type="caution">
    <text evidence="9">The sequence shown here is derived from an EMBL/GenBank/DDBJ whole genome shotgun (WGS) entry which is preliminary data.</text>
</comment>